<protein>
    <submittedName>
        <fullName evidence="1">Uncharacterized protein</fullName>
    </submittedName>
</protein>
<proteinExistence type="predicted"/>
<sequence>MCKSVGQMTYHDSTTHKTNQWECYFIGAAMGMPNFANT</sequence>
<dbReference type="AlphaFoldDB" id="A0A0E9TZI5"/>
<accession>A0A0E9TZI5</accession>
<name>A0A0E9TZI5_ANGAN</name>
<dbReference type="EMBL" id="GBXM01049631">
    <property type="protein sequence ID" value="JAH58946.1"/>
    <property type="molecule type" value="Transcribed_RNA"/>
</dbReference>
<organism evidence="1">
    <name type="scientific">Anguilla anguilla</name>
    <name type="common">European freshwater eel</name>
    <name type="synonym">Muraena anguilla</name>
    <dbReference type="NCBI Taxonomy" id="7936"/>
    <lineage>
        <taxon>Eukaryota</taxon>
        <taxon>Metazoa</taxon>
        <taxon>Chordata</taxon>
        <taxon>Craniata</taxon>
        <taxon>Vertebrata</taxon>
        <taxon>Euteleostomi</taxon>
        <taxon>Actinopterygii</taxon>
        <taxon>Neopterygii</taxon>
        <taxon>Teleostei</taxon>
        <taxon>Anguilliformes</taxon>
        <taxon>Anguillidae</taxon>
        <taxon>Anguilla</taxon>
    </lineage>
</organism>
<reference evidence="1" key="2">
    <citation type="journal article" date="2015" name="Fish Shellfish Immunol.">
        <title>Early steps in the European eel (Anguilla anguilla)-Vibrio vulnificus interaction in the gills: Role of the RtxA13 toxin.</title>
        <authorList>
            <person name="Callol A."/>
            <person name="Pajuelo D."/>
            <person name="Ebbesson L."/>
            <person name="Teles M."/>
            <person name="MacKenzie S."/>
            <person name="Amaro C."/>
        </authorList>
    </citation>
    <scope>NUCLEOTIDE SEQUENCE</scope>
</reference>
<evidence type="ECO:0000313" key="1">
    <source>
        <dbReference type="EMBL" id="JAH58946.1"/>
    </source>
</evidence>
<reference evidence="1" key="1">
    <citation type="submission" date="2014-11" db="EMBL/GenBank/DDBJ databases">
        <authorList>
            <person name="Amaro Gonzalez C."/>
        </authorList>
    </citation>
    <scope>NUCLEOTIDE SEQUENCE</scope>
</reference>